<dbReference type="Proteomes" id="UP000023152">
    <property type="component" value="Unassembled WGS sequence"/>
</dbReference>
<dbReference type="SUPFAM" id="SSF50447">
    <property type="entry name" value="Translation proteins"/>
    <property type="match status" value="1"/>
</dbReference>
<sequence>ITGRIEQGTITTGIHARFYPTNSTDKAFSIEMHHKTVYKAKAGGVNVKNLKKENMTHTGDVVCIDDHDVDPNPPKQATKFTAFVFVQDHLEQLKESTNDKKGVYKG</sequence>
<evidence type="ECO:0000256" key="2">
    <source>
        <dbReference type="ARBA" id="ARBA00023134"/>
    </source>
</evidence>
<evidence type="ECO:0000313" key="3">
    <source>
        <dbReference type="EMBL" id="ETO36022.1"/>
    </source>
</evidence>
<keyword evidence="2" id="KW-0342">GTP-binding</keyword>
<name>X6PEA8_RETFI</name>
<protein>
    <submittedName>
        <fullName evidence="3">Uncharacterized protein</fullName>
    </submittedName>
</protein>
<dbReference type="GO" id="GO:0005525">
    <property type="term" value="F:GTP binding"/>
    <property type="evidence" value="ECO:0007669"/>
    <property type="project" value="UniProtKB-KW"/>
</dbReference>
<evidence type="ECO:0000256" key="1">
    <source>
        <dbReference type="ARBA" id="ARBA00022741"/>
    </source>
</evidence>
<dbReference type="EMBL" id="ASPP01001070">
    <property type="protein sequence ID" value="ETO36022.1"/>
    <property type="molecule type" value="Genomic_DNA"/>
</dbReference>
<dbReference type="InterPro" id="IPR050100">
    <property type="entry name" value="TRAFAC_GTPase_members"/>
</dbReference>
<evidence type="ECO:0000313" key="4">
    <source>
        <dbReference type="Proteomes" id="UP000023152"/>
    </source>
</evidence>
<accession>X6PEA8</accession>
<keyword evidence="1" id="KW-0547">Nucleotide-binding</keyword>
<dbReference type="AlphaFoldDB" id="X6PEA8"/>
<reference evidence="3 4" key="1">
    <citation type="journal article" date="2013" name="Curr. Biol.">
        <title>The Genome of the Foraminiferan Reticulomyxa filosa.</title>
        <authorList>
            <person name="Glockner G."/>
            <person name="Hulsmann N."/>
            <person name="Schleicher M."/>
            <person name="Noegel A.A."/>
            <person name="Eichinger L."/>
            <person name="Gallinger C."/>
            <person name="Pawlowski J."/>
            <person name="Sierra R."/>
            <person name="Euteneuer U."/>
            <person name="Pillet L."/>
            <person name="Moustafa A."/>
            <person name="Platzer M."/>
            <person name="Groth M."/>
            <person name="Szafranski K."/>
            <person name="Schliwa M."/>
        </authorList>
    </citation>
    <scope>NUCLEOTIDE SEQUENCE [LARGE SCALE GENOMIC DNA]</scope>
</reference>
<dbReference type="PANTHER" id="PTHR23115">
    <property type="entry name" value="TRANSLATION FACTOR"/>
    <property type="match status" value="1"/>
</dbReference>
<feature type="non-terminal residue" evidence="3">
    <location>
        <position position="1"/>
    </location>
</feature>
<dbReference type="Gene3D" id="2.40.30.10">
    <property type="entry name" value="Translation factors"/>
    <property type="match status" value="1"/>
</dbReference>
<organism evidence="3 4">
    <name type="scientific">Reticulomyxa filosa</name>
    <dbReference type="NCBI Taxonomy" id="46433"/>
    <lineage>
        <taxon>Eukaryota</taxon>
        <taxon>Sar</taxon>
        <taxon>Rhizaria</taxon>
        <taxon>Retaria</taxon>
        <taxon>Foraminifera</taxon>
        <taxon>Monothalamids</taxon>
        <taxon>Reticulomyxidae</taxon>
        <taxon>Reticulomyxa</taxon>
    </lineage>
</organism>
<proteinExistence type="predicted"/>
<dbReference type="InterPro" id="IPR009000">
    <property type="entry name" value="Transl_B-barrel_sf"/>
</dbReference>
<keyword evidence="4" id="KW-1185">Reference proteome</keyword>
<gene>
    <name evidence="3" type="ORF">RFI_01040</name>
</gene>
<comment type="caution">
    <text evidence="3">The sequence shown here is derived from an EMBL/GenBank/DDBJ whole genome shotgun (WGS) entry which is preliminary data.</text>
</comment>